<feature type="compositionally biased region" description="Basic and acidic residues" evidence="1">
    <location>
        <begin position="1065"/>
        <end position="1076"/>
    </location>
</feature>
<feature type="compositionally biased region" description="Low complexity" evidence="1">
    <location>
        <begin position="944"/>
        <end position="953"/>
    </location>
</feature>
<feature type="compositionally biased region" description="Polar residues" evidence="1">
    <location>
        <begin position="625"/>
        <end position="634"/>
    </location>
</feature>
<feature type="compositionally biased region" description="Basic and acidic residues" evidence="1">
    <location>
        <begin position="636"/>
        <end position="668"/>
    </location>
</feature>
<sequence>MSQRKSILQNEQQAPGSPLRRSSRIANSPAPPPVAAPVATVTRRRSSATAVEASAPAKLLKSKRLSLSQDNPVEAPSTPKKGARVTRGASKSPTSQNEKAATPAKRGRKSSIAKVEEENQRVASPAIGPLTTRRRSVRGQSTSPSKDKPEPAKTRGRRASITEKVGNLESIEENDASNKKAAPKTRRSLATRRTSLDVPEEMEDIKSVSDTNEKMEVIEEPKKLDLNPIIEIAEESEENVLEESSSSLNSEDKMMFKLAVSEKRIIPISPLSISPEKDSSVPSTESNSPVKFTDSPPKLMDTDMLNKTTQDLSEKTEERSDVDENLVAIDDSPVKSKENTSDPKSTPAKEKVNFDVDVKSDKKTNEDDVEAMDISQDDKSIDEDVVEESPTKSNEEKRFEDMQISSTKSKDSSELQDEQDSLEKSNDVPTSTDVKIVDESPDKSKDKSKLEDNEFVNESPVKSKKSLEDSRIVEDSPATSETNLEDVDVVKDSPVKLNDKQKSVDLEDSPTKSIDQVVDDQKASTSKDESDDMNVCEVSKQNIEVIETVVETPKTVTTLKEDVKNSPIKIADLTYENLNASVETKTDSNTSITTKQNTPIKTPKKVLSMKQMQDNSIALEKPITPSKQSPNVSASKKHDESLNIKKTPKSDVKKIEEVEQIKSTEKNKLSKSISEEANSLNTSNKKTPKKKNEDCLIVNEFEMVSSSDGSFHLNFSLPMADVEDKKDVLNSTGGSNNSDKENIQSPEKITVKTPSKVFSELKDVKNQSTPKIKLSELTKPVDDDIEMSLGNKSTDLIVNNVMVAKETDPEQDLIKVLNECKPETLVLSEKILNKSVSIDTVKTPQKQNLSEDVKDVSADNKQMDKDEESSTASPKEKEIDQSSAELSVHNKTVEMEIDVPALSTSSEQEIDKNVSSPNVGDDINKSKEESASLEHNDQESDSVSSENLSNNIEENNKSKDENTTVESEELESSSASSKTTSESSSASSKTTSESSSASSKTTSEESKETSDDMEGECNKLNRSQSKETSDDTEDECNKLNRLQSKDTSDDMEGECNKLNTSQSKNVEKPPEQKITDDDINVSKSMEKSSLIINDSTNDDTSNFEISINVEEVIKCKRASLLKIVNEEKSAVIEPVQTLPEADTVKSSENSDVDVQMPENEIIAEVDNEPKITSSTAEFSDNEEESEIMQVKSKKRSLKNQKILEQSIVESTEHLSVSKLSKKSDSNDLSDENLEESIMNKSHSSSKRKSNKRKSKSKKEEAVFSAEEDAIFYEEEEIETAKQVKIRKDKNNKSSKRKNTKIISDSDNECSEYDQDTSDVESNEDDENICNLQVTNDSDDDNSNNDDNFLDDMAMEGEEDTPSEGSNDLPEYGESLHSSESDRNDSDEDYEVDSFIDDNESVELLSGNEYDISDVDKKDKKKSKKKRSRILSISESDNEDAEKTKSSEEVVDIQETKNVRKSKSPMKAVNQIEVLSNITICQADEEELSDENVGVEEEKQESKVIVSDENNEIEESEKISDSFIKDKSRRKSKKRTSISLQENLKLSELTDETINEKIAKAVDFFCSSIKDSSGNVSLNVSLDYANNSSDDESKPSPPKKKKISIGSTVASKPKVVENKAEISLNESKTEKKLKRKSLTVEPEIPDSDNNDKLQSKNSPNKNKRRSTEKTKIKNNIENIANEEEPNAADEAPPKKKKKAKKNAKDSPVLDNIPTQHIEYLPESLITELAKNTKVSLRENSPINKNKTLKKKKIRIAPTMIGSDDWDIESMTRIKPSKSSIKPPVKMQLQKQQDDLPVNDFRNRKIISSSRREDFKKILKTKKNKLR</sequence>
<feature type="compositionally biased region" description="Basic and acidic residues" evidence="1">
    <location>
        <begin position="332"/>
        <end position="366"/>
    </location>
</feature>
<gene>
    <name evidence="3" type="primary">LOC108564919</name>
</gene>
<protein>
    <submittedName>
        <fullName evidence="3">Titin homolog</fullName>
    </submittedName>
</protein>
<feature type="compositionally biased region" description="Acidic residues" evidence="1">
    <location>
        <begin position="1336"/>
        <end position="1361"/>
    </location>
</feature>
<feature type="compositionally biased region" description="Basic residues" evidence="1">
    <location>
        <begin position="1526"/>
        <end position="1535"/>
    </location>
</feature>
<feature type="region of interest" description="Disordered" evidence="1">
    <location>
        <begin position="587"/>
        <end position="690"/>
    </location>
</feature>
<dbReference type="RefSeq" id="XP_017779611.1">
    <property type="nucleotide sequence ID" value="XM_017924122.1"/>
</dbReference>
<feature type="compositionally biased region" description="Basic and acidic residues" evidence="1">
    <location>
        <begin position="1002"/>
        <end position="1048"/>
    </location>
</feature>
<dbReference type="GeneID" id="108564919"/>
<accession>A0ABM1MYG1</accession>
<feature type="compositionally biased region" description="Acidic residues" evidence="1">
    <location>
        <begin position="1305"/>
        <end position="1327"/>
    </location>
</feature>
<feature type="compositionally biased region" description="Basic and acidic residues" evidence="1">
    <location>
        <begin position="389"/>
        <end position="401"/>
    </location>
</feature>
<feature type="compositionally biased region" description="Basic residues" evidence="1">
    <location>
        <begin position="1243"/>
        <end position="1256"/>
    </location>
</feature>
<feature type="compositionally biased region" description="Acidic residues" evidence="1">
    <location>
        <begin position="1265"/>
        <end position="1277"/>
    </location>
</feature>
<feature type="compositionally biased region" description="Basic and acidic residues" evidence="1">
    <location>
        <begin position="1515"/>
        <end position="1525"/>
    </location>
</feature>
<evidence type="ECO:0000313" key="3">
    <source>
        <dbReference type="RefSeq" id="XP_017779611.1"/>
    </source>
</evidence>
<feature type="region of interest" description="Disordered" evidence="1">
    <location>
        <begin position="1578"/>
        <end position="1714"/>
    </location>
</feature>
<feature type="compositionally biased region" description="Polar residues" evidence="1">
    <location>
        <begin position="587"/>
        <end position="600"/>
    </location>
</feature>
<feature type="region of interest" description="Disordered" evidence="1">
    <location>
        <begin position="1212"/>
        <end position="1448"/>
    </location>
</feature>
<feature type="compositionally biased region" description="Basic residues" evidence="1">
    <location>
        <begin position="1283"/>
        <end position="1299"/>
    </location>
</feature>
<feature type="compositionally biased region" description="Basic and acidic residues" evidence="1">
    <location>
        <begin position="922"/>
        <end position="938"/>
    </location>
</feature>
<evidence type="ECO:0000313" key="2">
    <source>
        <dbReference type="Proteomes" id="UP000695000"/>
    </source>
</evidence>
<feature type="region of interest" description="Disordered" evidence="1">
    <location>
        <begin position="1485"/>
        <end position="1536"/>
    </location>
</feature>
<feature type="compositionally biased region" description="Basic and acidic residues" evidence="1">
    <location>
        <begin position="849"/>
        <end position="864"/>
    </location>
</feature>
<feature type="compositionally biased region" description="Basic and acidic residues" evidence="1">
    <location>
        <begin position="519"/>
        <end position="528"/>
    </location>
</feature>
<name>A0ABM1MYG1_NICVS</name>
<feature type="compositionally biased region" description="Basic and acidic residues" evidence="1">
    <location>
        <begin position="204"/>
        <end position="220"/>
    </location>
</feature>
<evidence type="ECO:0000256" key="1">
    <source>
        <dbReference type="SAM" id="MobiDB-lite"/>
    </source>
</evidence>
<feature type="compositionally biased region" description="Acidic residues" evidence="1">
    <location>
        <begin position="1384"/>
        <end position="1400"/>
    </location>
</feature>
<feature type="compositionally biased region" description="Basic residues" evidence="1">
    <location>
        <begin position="1418"/>
        <end position="1428"/>
    </location>
</feature>
<feature type="region of interest" description="Disordered" evidence="1">
    <location>
        <begin position="267"/>
        <end position="533"/>
    </location>
</feature>
<feature type="region of interest" description="Disordered" evidence="1">
    <location>
        <begin position="842"/>
        <end position="1081"/>
    </location>
</feature>
<feature type="compositionally biased region" description="Polar residues" evidence="1">
    <location>
        <begin position="280"/>
        <end position="290"/>
    </location>
</feature>
<feature type="region of interest" description="Disordered" evidence="1">
    <location>
        <begin position="1164"/>
        <end position="1198"/>
    </location>
</feature>
<feature type="compositionally biased region" description="Basic and acidic residues" evidence="1">
    <location>
        <begin position="488"/>
        <end position="505"/>
    </location>
</feature>
<feature type="compositionally biased region" description="Basic and acidic residues" evidence="1">
    <location>
        <begin position="435"/>
        <end position="452"/>
    </location>
</feature>
<feature type="region of interest" description="Disordered" evidence="1">
    <location>
        <begin position="1774"/>
        <end position="1793"/>
    </location>
</feature>
<proteinExistence type="predicted"/>
<feature type="compositionally biased region" description="Acidic residues" evidence="1">
    <location>
        <begin position="1485"/>
        <end position="1494"/>
    </location>
</feature>
<feature type="region of interest" description="Disordered" evidence="1">
    <location>
        <begin position="1"/>
        <end position="220"/>
    </location>
</feature>
<reference evidence="3" key="1">
    <citation type="submission" date="2025-08" db="UniProtKB">
        <authorList>
            <consortium name="RefSeq"/>
        </authorList>
    </citation>
    <scope>IDENTIFICATION</scope>
    <source>
        <tissue evidence="3">Whole Larva</tissue>
    </source>
</reference>
<feature type="compositionally biased region" description="Basic residues" evidence="1">
    <location>
        <begin position="181"/>
        <end position="190"/>
    </location>
</feature>
<feature type="compositionally biased region" description="Polar residues" evidence="1">
    <location>
        <begin position="1"/>
        <end position="15"/>
    </location>
</feature>
<dbReference type="Proteomes" id="UP000695000">
    <property type="component" value="Unplaced"/>
</dbReference>
<feature type="compositionally biased region" description="Basic and acidic residues" evidence="1">
    <location>
        <begin position="465"/>
        <end position="474"/>
    </location>
</feature>
<keyword evidence="2" id="KW-1185">Reference proteome</keyword>
<feature type="compositionally biased region" description="Low complexity" evidence="1">
    <location>
        <begin position="972"/>
        <end position="1001"/>
    </location>
</feature>
<feature type="compositionally biased region" description="Polar residues" evidence="1">
    <location>
        <begin position="902"/>
        <end position="918"/>
    </location>
</feature>
<feature type="compositionally biased region" description="Polar residues" evidence="1">
    <location>
        <begin position="89"/>
        <end position="99"/>
    </location>
</feature>
<organism evidence="2 3">
    <name type="scientific">Nicrophorus vespilloides</name>
    <name type="common">Boreal carrion beetle</name>
    <dbReference type="NCBI Taxonomy" id="110193"/>
    <lineage>
        <taxon>Eukaryota</taxon>
        <taxon>Metazoa</taxon>
        <taxon>Ecdysozoa</taxon>
        <taxon>Arthropoda</taxon>
        <taxon>Hexapoda</taxon>
        <taxon>Insecta</taxon>
        <taxon>Pterygota</taxon>
        <taxon>Neoptera</taxon>
        <taxon>Endopterygota</taxon>
        <taxon>Coleoptera</taxon>
        <taxon>Polyphaga</taxon>
        <taxon>Staphyliniformia</taxon>
        <taxon>Silphidae</taxon>
        <taxon>Nicrophorinae</taxon>
        <taxon>Nicrophorus</taxon>
    </lineage>
</organism>